<comment type="caution">
    <text evidence="6">The sequence shown here is derived from an EMBL/GenBank/DDBJ whole genome shotgun (WGS) entry which is preliminary data.</text>
</comment>
<dbReference type="OrthoDB" id="5794591at2"/>
<keyword evidence="2 4" id="KW-0732">Signal</keyword>
<feature type="signal peptide" evidence="4">
    <location>
        <begin position="1"/>
        <end position="22"/>
    </location>
</feature>
<protein>
    <submittedName>
        <fullName evidence="6">Branched-chain amino acid transport system substrate-binding protein</fullName>
    </submittedName>
</protein>
<dbReference type="InterPro" id="IPR028081">
    <property type="entry name" value="Leu-bd"/>
</dbReference>
<feature type="domain" description="Leucine-binding protein" evidence="5">
    <location>
        <begin position="44"/>
        <end position="381"/>
    </location>
</feature>
<name>A0A4R2GQB1_9HYPH</name>
<dbReference type="InterPro" id="IPR051010">
    <property type="entry name" value="BCAA_transport"/>
</dbReference>
<dbReference type="InterPro" id="IPR028082">
    <property type="entry name" value="Peripla_BP_I"/>
</dbReference>
<evidence type="ECO:0000313" key="6">
    <source>
        <dbReference type="EMBL" id="TCO11984.1"/>
    </source>
</evidence>
<evidence type="ECO:0000256" key="4">
    <source>
        <dbReference type="SAM" id="SignalP"/>
    </source>
</evidence>
<keyword evidence="3" id="KW-0813">Transport</keyword>
<comment type="similarity">
    <text evidence="1">Belongs to the leucine-binding protein family.</text>
</comment>
<proteinExistence type="inferred from homology"/>
<keyword evidence="7" id="KW-1185">Reference proteome</keyword>
<sequence length="417" mass="44633">MTTIRKAFAAALFGATAVGAMAIGATTLGAAFAAPAAAQGADRPVKIGMMGDLASVYSDIGGKGGIEAIKMAIEDFGGEVLGKKIAFVAADSLNKPDQASAIARQWYDNDGVDVILDLPTSATALATMQIANDRKKIVMVTGAGSSDITGKHCSPYTAHWTWDTYANGKTVGQAIVKEGGDTWFFITADYVFGHSLERDTSEFVKAAGGKVLGSARHPLNNQDFSSFLLQAQSSKAKIVGLANGGGDTINSIKQAAEFGLGQSGQKLAGLVMFISDIHSLGLKTAQGLVITEAWYWDKDEKTREFANRFFKRTGRMPTMNQAANWSAVTHYLKAVKAVGSTDADKVMAKMRETPVKDMFTDNGVLRQDGRMVHSMLLLEVKKPEESKKPWDYYKIIAEVPGDQAFRPLKDGGCPLVK</sequence>
<reference evidence="6 7" key="1">
    <citation type="submission" date="2019-03" db="EMBL/GenBank/DDBJ databases">
        <title>Genomic Encyclopedia of Type Strains, Phase IV (KMG-IV): sequencing the most valuable type-strain genomes for metagenomic binning, comparative biology and taxonomic classification.</title>
        <authorList>
            <person name="Goeker M."/>
        </authorList>
    </citation>
    <scope>NUCLEOTIDE SEQUENCE [LARGE SCALE GENOMIC DNA]</scope>
    <source>
        <strain evidence="6 7">DSM 22958</strain>
    </source>
</reference>
<evidence type="ECO:0000259" key="5">
    <source>
        <dbReference type="Pfam" id="PF13458"/>
    </source>
</evidence>
<dbReference type="Gene3D" id="3.40.50.2300">
    <property type="match status" value="2"/>
</dbReference>
<dbReference type="GO" id="GO:0006865">
    <property type="term" value="P:amino acid transport"/>
    <property type="evidence" value="ECO:0007669"/>
    <property type="project" value="UniProtKB-KW"/>
</dbReference>
<dbReference type="EMBL" id="SLWL01000010">
    <property type="protein sequence ID" value="TCO11984.1"/>
    <property type="molecule type" value="Genomic_DNA"/>
</dbReference>
<dbReference type="PANTHER" id="PTHR30483:SF6">
    <property type="entry name" value="PERIPLASMIC BINDING PROTEIN OF ABC TRANSPORTER FOR NATURAL AMINO ACIDS"/>
    <property type="match status" value="1"/>
</dbReference>
<gene>
    <name evidence="6" type="ORF">EV666_11022</name>
</gene>
<dbReference type="CDD" id="cd06327">
    <property type="entry name" value="PBP1_SBP-like"/>
    <property type="match status" value="1"/>
</dbReference>
<organism evidence="6 7">
    <name type="scientific">Camelimonas lactis</name>
    <dbReference type="NCBI Taxonomy" id="659006"/>
    <lineage>
        <taxon>Bacteria</taxon>
        <taxon>Pseudomonadati</taxon>
        <taxon>Pseudomonadota</taxon>
        <taxon>Alphaproteobacteria</taxon>
        <taxon>Hyphomicrobiales</taxon>
        <taxon>Chelatococcaceae</taxon>
        <taxon>Camelimonas</taxon>
    </lineage>
</organism>
<accession>A0A4R2GQB1</accession>
<evidence type="ECO:0000256" key="3">
    <source>
        <dbReference type="ARBA" id="ARBA00022970"/>
    </source>
</evidence>
<dbReference type="SUPFAM" id="SSF53822">
    <property type="entry name" value="Periplasmic binding protein-like I"/>
    <property type="match status" value="1"/>
</dbReference>
<evidence type="ECO:0000256" key="2">
    <source>
        <dbReference type="ARBA" id="ARBA00022729"/>
    </source>
</evidence>
<feature type="chain" id="PRO_5020332794" evidence="4">
    <location>
        <begin position="23"/>
        <end position="417"/>
    </location>
</feature>
<dbReference type="Proteomes" id="UP000294881">
    <property type="component" value="Unassembled WGS sequence"/>
</dbReference>
<evidence type="ECO:0000256" key="1">
    <source>
        <dbReference type="ARBA" id="ARBA00010062"/>
    </source>
</evidence>
<evidence type="ECO:0000313" key="7">
    <source>
        <dbReference type="Proteomes" id="UP000294881"/>
    </source>
</evidence>
<dbReference type="Pfam" id="PF13458">
    <property type="entry name" value="Peripla_BP_6"/>
    <property type="match status" value="1"/>
</dbReference>
<dbReference type="AlphaFoldDB" id="A0A4R2GQB1"/>
<keyword evidence="3" id="KW-0029">Amino-acid transport</keyword>
<dbReference type="PANTHER" id="PTHR30483">
    <property type="entry name" value="LEUCINE-SPECIFIC-BINDING PROTEIN"/>
    <property type="match status" value="1"/>
</dbReference>